<evidence type="ECO:0000313" key="1">
    <source>
        <dbReference type="EMBL" id="MEB3343851.1"/>
    </source>
</evidence>
<comment type="caution">
    <text evidence="1">The sequence shown here is derived from an EMBL/GenBank/DDBJ whole genome shotgun (WGS) entry which is preliminary data.</text>
</comment>
<protein>
    <recommendedName>
        <fullName evidence="3">Acyl carrier protein</fullName>
    </recommendedName>
</protein>
<keyword evidence="2" id="KW-1185">Reference proteome</keyword>
<dbReference type="EMBL" id="JAYKLX010000001">
    <property type="protein sequence ID" value="MEB3343851.1"/>
    <property type="molecule type" value="Genomic_DNA"/>
</dbReference>
<evidence type="ECO:0000313" key="2">
    <source>
        <dbReference type="Proteomes" id="UP001327027"/>
    </source>
</evidence>
<accession>A0ABU5ZNW8</accession>
<sequence length="88" mass="10385">MDILEKERIVQKNVLQIFKENFNVTKTDDEILDIKPENEFDISTSYYESILDIFLLEPEHLESITGKVKDTVKRVAELWTITLHYSLP</sequence>
<proteinExistence type="predicted"/>
<gene>
    <name evidence="1" type="ORF">U6A24_00180</name>
</gene>
<name>A0ABU5ZNW8_9FLAO</name>
<evidence type="ECO:0008006" key="3">
    <source>
        <dbReference type="Google" id="ProtNLM"/>
    </source>
</evidence>
<organism evidence="1 2">
    <name type="scientific">Aquimarina gracilis</name>
    <dbReference type="NCBI Taxonomy" id="874422"/>
    <lineage>
        <taxon>Bacteria</taxon>
        <taxon>Pseudomonadati</taxon>
        <taxon>Bacteroidota</taxon>
        <taxon>Flavobacteriia</taxon>
        <taxon>Flavobacteriales</taxon>
        <taxon>Flavobacteriaceae</taxon>
        <taxon>Aquimarina</taxon>
    </lineage>
</organism>
<dbReference type="RefSeq" id="WP_324177906.1">
    <property type="nucleotide sequence ID" value="NZ_BAABAW010000001.1"/>
</dbReference>
<dbReference type="Proteomes" id="UP001327027">
    <property type="component" value="Unassembled WGS sequence"/>
</dbReference>
<reference evidence="1 2" key="1">
    <citation type="journal article" date="2013" name="Int. J. Syst. Evol. Microbiol.">
        <title>Aquimarina gracilis sp. nov., isolated from the gut microflora of a mussel, Mytilus coruscus, and emended description of Aquimarina spongiae.</title>
        <authorList>
            <person name="Park S.C."/>
            <person name="Choe H.N."/>
            <person name="Baik K.S."/>
            <person name="Seong C.N."/>
        </authorList>
    </citation>
    <scope>NUCLEOTIDE SEQUENCE [LARGE SCALE GENOMIC DNA]</scope>
    <source>
        <strain evidence="1 2">PSC32</strain>
    </source>
</reference>